<dbReference type="PANTHER" id="PTHR46182">
    <property type="entry name" value="FI19480P1"/>
    <property type="match status" value="1"/>
</dbReference>
<accession>A0ABW6ABD3</accession>
<comment type="caution">
    <text evidence="5">The sequence shown here is derived from an EMBL/GenBank/DDBJ whole genome shotgun (WGS) entry which is preliminary data.</text>
</comment>
<evidence type="ECO:0000256" key="2">
    <source>
        <dbReference type="ARBA" id="ARBA00022525"/>
    </source>
</evidence>
<sequence length="312" mass="33160">MNFKHIILTISTAIVFFSCQKENDYLNNSVPVANAGASQTITLPTNTVTVNGSGADADGEVVAYLWSQVNGPKETVIVNPGSPSTVIKDLVAGTYTFQLMVTDDGGATGVDTLKVNVLNPETTITTLTLAPRNSPGDIKLVNYDGADETSPVSPDIALVAWTKNGRPYSARGILKFDLSSIPATATIVSAKLQLFSYPPPVLNGNLVDANYGANNSFAVQQASASWTYPGLTWFNQPAGNTANQVIVPSTTSSSLDVNVDVKNIVASMVSNNANYGFLLKLVNETILTSRLFVSSHSPINQTKVPKLVIEYQ</sequence>
<dbReference type="PANTHER" id="PTHR46182:SF2">
    <property type="entry name" value="FI19480P1"/>
    <property type="match status" value="1"/>
</dbReference>
<evidence type="ECO:0000313" key="5">
    <source>
        <dbReference type="EMBL" id="MFD2921513.1"/>
    </source>
</evidence>
<organism evidence="5 6">
    <name type="scientific">Terrimonas rubra</name>
    <dbReference type="NCBI Taxonomy" id="1035890"/>
    <lineage>
        <taxon>Bacteria</taxon>
        <taxon>Pseudomonadati</taxon>
        <taxon>Bacteroidota</taxon>
        <taxon>Chitinophagia</taxon>
        <taxon>Chitinophagales</taxon>
        <taxon>Chitinophagaceae</taxon>
        <taxon>Terrimonas</taxon>
    </lineage>
</organism>
<feature type="domain" description="PKD/Chitinase" evidence="4">
    <location>
        <begin position="32"/>
        <end position="120"/>
    </location>
</feature>
<comment type="subcellular location">
    <subcellularLocation>
        <location evidence="1">Secreted</location>
    </subcellularLocation>
</comment>
<dbReference type="EMBL" id="JBHUOZ010000003">
    <property type="protein sequence ID" value="MFD2921513.1"/>
    <property type="molecule type" value="Genomic_DNA"/>
</dbReference>
<dbReference type="RefSeq" id="WP_386101966.1">
    <property type="nucleotide sequence ID" value="NZ_JBHUOZ010000003.1"/>
</dbReference>
<dbReference type="InterPro" id="IPR035986">
    <property type="entry name" value="PKD_dom_sf"/>
</dbReference>
<dbReference type="Gene3D" id="2.60.40.10">
    <property type="entry name" value="Immunoglobulins"/>
    <property type="match status" value="1"/>
</dbReference>
<evidence type="ECO:0000256" key="3">
    <source>
        <dbReference type="ARBA" id="ARBA00022729"/>
    </source>
</evidence>
<dbReference type="InterPro" id="IPR022409">
    <property type="entry name" value="PKD/Chitinase_dom"/>
</dbReference>
<dbReference type="Proteomes" id="UP001597511">
    <property type="component" value="Unassembled WGS sequence"/>
</dbReference>
<dbReference type="CDD" id="cd00146">
    <property type="entry name" value="PKD"/>
    <property type="match status" value="1"/>
</dbReference>
<protein>
    <submittedName>
        <fullName evidence="5">DNRLRE domain-containing protein</fullName>
    </submittedName>
</protein>
<dbReference type="Pfam" id="PF24517">
    <property type="entry name" value="CBM96"/>
    <property type="match status" value="1"/>
</dbReference>
<dbReference type="InterPro" id="IPR029865">
    <property type="entry name" value="KIAA0319-like"/>
</dbReference>
<dbReference type="SUPFAM" id="SSF49299">
    <property type="entry name" value="PKD domain"/>
    <property type="match status" value="1"/>
</dbReference>
<keyword evidence="2" id="KW-0964">Secreted</keyword>
<keyword evidence="6" id="KW-1185">Reference proteome</keyword>
<dbReference type="SMART" id="SM00089">
    <property type="entry name" value="PKD"/>
    <property type="match status" value="1"/>
</dbReference>
<dbReference type="InterPro" id="IPR055372">
    <property type="entry name" value="CBM96"/>
</dbReference>
<dbReference type="PROSITE" id="PS51257">
    <property type="entry name" value="PROKAR_LIPOPROTEIN"/>
    <property type="match status" value="1"/>
</dbReference>
<keyword evidence="3" id="KW-0732">Signal</keyword>
<reference evidence="6" key="1">
    <citation type="journal article" date="2019" name="Int. J. Syst. Evol. Microbiol.">
        <title>The Global Catalogue of Microorganisms (GCM) 10K type strain sequencing project: providing services to taxonomists for standard genome sequencing and annotation.</title>
        <authorList>
            <consortium name="The Broad Institute Genomics Platform"/>
            <consortium name="The Broad Institute Genome Sequencing Center for Infectious Disease"/>
            <person name="Wu L."/>
            <person name="Ma J."/>
        </authorList>
    </citation>
    <scope>NUCLEOTIDE SEQUENCE [LARGE SCALE GENOMIC DNA]</scope>
    <source>
        <strain evidence="6">KCTC 23299</strain>
    </source>
</reference>
<name>A0ABW6ABD3_9BACT</name>
<evidence type="ECO:0000259" key="4">
    <source>
        <dbReference type="SMART" id="SM00089"/>
    </source>
</evidence>
<evidence type="ECO:0000313" key="6">
    <source>
        <dbReference type="Proteomes" id="UP001597511"/>
    </source>
</evidence>
<dbReference type="InterPro" id="IPR013783">
    <property type="entry name" value="Ig-like_fold"/>
</dbReference>
<proteinExistence type="predicted"/>
<evidence type="ECO:0000256" key="1">
    <source>
        <dbReference type="ARBA" id="ARBA00004613"/>
    </source>
</evidence>
<dbReference type="NCBIfam" id="NF033679">
    <property type="entry name" value="DNRLRE_dom"/>
    <property type="match status" value="1"/>
</dbReference>
<gene>
    <name evidence="5" type="ORF">ACFS6H_17435</name>
</gene>
<dbReference type="Pfam" id="PF22352">
    <property type="entry name" value="K319L-like_PKD"/>
    <property type="match status" value="1"/>
</dbReference>